<evidence type="ECO:0000256" key="2">
    <source>
        <dbReference type="ARBA" id="ARBA00008351"/>
    </source>
</evidence>
<organism evidence="7 8">
    <name type="scientific">Komagataeibacter swingsii</name>
    <dbReference type="NCBI Taxonomy" id="215220"/>
    <lineage>
        <taxon>Bacteria</taxon>
        <taxon>Pseudomonadati</taxon>
        <taxon>Pseudomonadota</taxon>
        <taxon>Alphaproteobacteria</taxon>
        <taxon>Acetobacterales</taxon>
        <taxon>Acetobacteraceae</taxon>
        <taxon>Komagataeibacter</taxon>
    </lineage>
</organism>
<reference evidence="7 8" key="1">
    <citation type="submission" date="2017-07" db="EMBL/GenBank/DDBJ databases">
        <title>A draft genome sequence of Komagataeibacter swingsii LMG 22125.</title>
        <authorList>
            <person name="Skraban J."/>
            <person name="Cleenwerck I."/>
            <person name="Vandamme P."/>
            <person name="Trcek J."/>
        </authorList>
    </citation>
    <scope>NUCLEOTIDE SEQUENCE [LARGE SCALE GENOMIC DNA]</scope>
    <source>
        <strain evidence="7 8">LMG 22125</strain>
    </source>
</reference>
<comment type="function">
    <text evidence="1 6">May protect the nitrogenase Fe-Mo protein from oxidative damage.</text>
</comment>
<accession>A0A2V4S1K4</accession>
<dbReference type="InterPro" id="IPR004893">
    <property type="entry name" value="NifW"/>
</dbReference>
<dbReference type="RefSeq" id="WP_110557318.1">
    <property type="nucleotide sequence ID" value="NZ_NKUB01000017.1"/>
</dbReference>
<name>A0A2V4S1K4_9PROT</name>
<dbReference type="PIRSF" id="PIRSF005790">
    <property type="entry name" value="NifW"/>
    <property type="match status" value="1"/>
</dbReference>
<dbReference type="NCBIfam" id="NF002009">
    <property type="entry name" value="PRK00810.1"/>
    <property type="match status" value="1"/>
</dbReference>
<proteinExistence type="inferred from homology"/>
<dbReference type="GO" id="GO:0009399">
    <property type="term" value="P:nitrogen fixation"/>
    <property type="evidence" value="ECO:0007669"/>
    <property type="project" value="UniProtKB-UniRule"/>
</dbReference>
<evidence type="ECO:0000256" key="4">
    <source>
        <dbReference type="ARBA" id="ARBA00016274"/>
    </source>
</evidence>
<comment type="subunit">
    <text evidence="3 6">Homotrimer; associates with NifD.</text>
</comment>
<evidence type="ECO:0000313" key="8">
    <source>
        <dbReference type="Proteomes" id="UP000247371"/>
    </source>
</evidence>
<dbReference type="Pfam" id="PF03206">
    <property type="entry name" value="NifW"/>
    <property type="match status" value="1"/>
</dbReference>
<evidence type="ECO:0000313" key="7">
    <source>
        <dbReference type="EMBL" id="PYD68979.1"/>
    </source>
</evidence>
<evidence type="ECO:0000256" key="6">
    <source>
        <dbReference type="HAMAP-Rule" id="MF_00529"/>
    </source>
</evidence>
<protein>
    <recommendedName>
        <fullName evidence="4 6">Nitrogenase-stabilizing/protective protein NifW</fullName>
    </recommendedName>
</protein>
<evidence type="ECO:0000256" key="5">
    <source>
        <dbReference type="ARBA" id="ARBA00023231"/>
    </source>
</evidence>
<comment type="caution">
    <text evidence="7">The sequence shown here is derived from an EMBL/GenBank/DDBJ whole genome shotgun (WGS) entry which is preliminary data.</text>
</comment>
<dbReference type="EMBL" id="NKUB01000017">
    <property type="protein sequence ID" value="PYD68979.1"/>
    <property type="molecule type" value="Genomic_DNA"/>
</dbReference>
<keyword evidence="8" id="KW-1185">Reference proteome</keyword>
<gene>
    <name evidence="6" type="primary">nifW</name>
    <name evidence="7" type="ORF">CFR76_12375</name>
</gene>
<evidence type="ECO:0000256" key="3">
    <source>
        <dbReference type="ARBA" id="ARBA00011284"/>
    </source>
</evidence>
<dbReference type="HAMAP" id="MF_00529">
    <property type="entry name" value="NifW"/>
    <property type="match status" value="1"/>
</dbReference>
<comment type="similarity">
    <text evidence="2 6">Belongs to the NifW family.</text>
</comment>
<dbReference type="Proteomes" id="UP000247371">
    <property type="component" value="Unassembled WGS sequence"/>
</dbReference>
<keyword evidence="5 6" id="KW-0535">Nitrogen fixation</keyword>
<sequence>MEILDELRGLSSAEDFFRLLDVDYEPRVLNVARLHILRRMGSYLDAGNLGDVADNETCRALCRAQLQRAYEDFTCSTPITERVFKVHRDAVRPAGNFVSLSELTQSREQT</sequence>
<dbReference type="AlphaFoldDB" id="A0A2V4S1K4"/>
<evidence type="ECO:0000256" key="1">
    <source>
        <dbReference type="ARBA" id="ARBA00002247"/>
    </source>
</evidence>